<accession>A0A699WD73</accession>
<protein>
    <submittedName>
        <fullName evidence="1">Uncharacterized protein</fullName>
    </submittedName>
</protein>
<comment type="caution">
    <text evidence="1">The sequence shown here is derived from an EMBL/GenBank/DDBJ whole genome shotgun (WGS) entry which is preliminary data.</text>
</comment>
<dbReference type="AlphaFoldDB" id="A0A699WD73"/>
<feature type="non-terminal residue" evidence="1">
    <location>
        <position position="1"/>
    </location>
</feature>
<organism evidence="1">
    <name type="scientific">Tanacetum cinerariifolium</name>
    <name type="common">Dalmatian daisy</name>
    <name type="synonym">Chrysanthemum cinerariifolium</name>
    <dbReference type="NCBI Taxonomy" id="118510"/>
    <lineage>
        <taxon>Eukaryota</taxon>
        <taxon>Viridiplantae</taxon>
        <taxon>Streptophyta</taxon>
        <taxon>Embryophyta</taxon>
        <taxon>Tracheophyta</taxon>
        <taxon>Spermatophyta</taxon>
        <taxon>Magnoliopsida</taxon>
        <taxon>eudicotyledons</taxon>
        <taxon>Gunneridae</taxon>
        <taxon>Pentapetalae</taxon>
        <taxon>asterids</taxon>
        <taxon>campanulids</taxon>
        <taxon>Asterales</taxon>
        <taxon>Asteraceae</taxon>
        <taxon>Asteroideae</taxon>
        <taxon>Anthemideae</taxon>
        <taxon>Anthemidinae</taxon>
        <taxon>Tanacetum</taxon>
    </lineage>
</organism>
<reference evidence="1" key="1">
    <citation type="journal article" date="2019" name="Sci. Rep.">
        <title>Draft genome of Tanacetum cinerariifolium, the natural source of mosquito coil.</title>
        <authorList>
            <person name="Yamashiro T."/>
            <person name="Shiraishi A."/>
            <person name="Satake H."/>
            <person name="Nakayama K."/>
        </authorList>
    </citation>
    <scope>NUCLEOTIDE SEQUENCE</scope>
</reference>
<evidence type="ECO:0000313" key="1">
    <source>
        <dbReference type="EMBL" id="GFD42304.1"/>
    </source>
</evidence>
<name>A0A699WD73_TANCI</name>
<proteinExistence type="predicted"/>
<gene>
    <name evidence="1" type="ORF">Tci_914273</name>
</gene>
<dbReference type="EMBL" id="BKCJ011571203">
    <property type="protein sequence ID" value="GFD42304.1"/>
    <property type="molecule type" value="Genomic_DNA"/>
</dbReference>
<sequence length="67" mass="7498">AQEADDLRGRLEIVQDEDDDVFVEAIPLAQKESKECSWSSIGEKKEAADFMWCTCDYSINNSALLIG</sequence>